<keyword evidence="5 7" id="KW-1133">Transmembrane helix</keyword>
<feature type="transmembrane region" description="Helical" evidence="7">
    <location>
        <begin position="227"/>
        <end position="245"/>
    </location>
</feature>
<dbReference type="EMBL" id="LCFD01000008">
    <property type="protein sequence ID" value="KKS86668.1"/>
    <property type="molecule type" value="Genomic_DNA"/>
</dbReference>
<evidence type="ECO:0000313" key="8">
    <source>
        <dbReference type="EMBL" id="KKS86668.1"/>
    </source>
</evidence>
<feature type="transmembrane region" description="Helical" evidence="7">
    <location>
        <begin position="85"/>
        <end position="104"/>
    </location>
</feature>
<dbReference type="GO" id="GO:0008961">
    <property type="term" value="F:phosphatidylglycerol-prolipoprotein diacylglyceryl transferase activity"/>
    <property type="evidence" value="ECO:0007669"/>
    <property type="project" value="InterPro"/>
</dbReference>
<feature type="transmembrane region" description="Helical" evidence="7">
    <location>
        <begin position="12"/>
        <end position="33"/>
    </location>
</feature>
<dbReference type="STRING" id="1618446.UV61_C0008G0121"/>
<comment type="similarity">
    <text evidence="1">Belongs to the Lgt family.</text>
</comment>
<keyword evidence="2" id="KW-1003">Cell membrane</keyword>
<keyword evidence="6 7" id="KW-0472">Membrane</keyword>
<evidence type="ECO:0000256" key="5">
    <source>
        <dbReference type="ARBA" id="ARBA00022989"/>
    </source>
</evidence>
<sequence>MWPTIISIGQFHLSAFGVSLALAFIVGAFNVWREARNRGLVDDKIFDNLVVVTIAGLIGARLVFGLTHWSLFAPNWLRIFLPWKYAGLSMWGALIFSSLTLILYTLKQKLPLMVMFAAYSQGLIPVMFFVSLGTFLDGSAVGKETNWVTGLPAVGLTGKHHPVGLYGMGLTLLLWLGIELGRKLSAKVNWSRGVWSWVTVSGLGVVQLLLAFVRADLLYLGGISLDYILATILLVGPWGPIYVLIGGATTVKQTGVNLISKFKKPT</sequence>
<dbReference type="GO" id="GO:0005886">
    <property type="term" value="C:plasma membrane"/>
    <property type="evidence" value="ECO:0007669"/>
    <property type="project" value="InterPro"/>
</dbReference>
<dbReference type="PANTHER" id="PTHR30589:SF0">
    <property type="entry name" value="PHOSPHATIDYLGLYCEROL--PROLIPOPROTEIN DIACYLGLYCERYL TRANSFERASE"/>
    <property type="match status" value="1"/>
</dbReference>
<accession>A0A0G1FIK8</accession>
<keyword evidence="8" id="KW-0449">Lipoprotein</keyword>
<feature type="transmembrane region" description="Helical" evidence="7">
    <location>
        <begin position="45"/>
        <end position="65"/>
    </location>
</feature>
<gene>
    <name evidence="8" type="ORF">UV61_C0008G0121</name>
</gene>
<name>A0A0G1FIK8_9BACT</name>
<reference evidence="8 9" key="1">
    <citation type="journal article" date="2015" name="Nature">
        <title>rRNA introns, odd ribosomes, and small enigmatic genomes across a large radiation of phyla.</title>
        <authorList>
            <person name="Brown C.T."/>
            <person name="Hug L.A."/>
            <person name="Thomas B.C."/>
            <person name="Sharon I."/>
            <person name="Castelle C.J."/>
            <person name="Singh A."/>
            <person name="Wilkins M.J."/>
            <person name="Williams K.H."/>
            <person name="Banfield J.F."/>
        </authorList>
    </citation>
    <scope>NUCLEOTIDE SEQUENCE [LARGE SCALE GENOMIC DNA]</scope>
</reference>
<evidence type="ECO:0000256" key="4">
    <source>
        <dbReference type="ARBA" id="ARBA00022692"/>
    </source>
</evidence>
<evidence type="ECO:0000256" key="2">
    <source>
        <dbReference type="ARBA" id="ARBA00022475"/>
    </source>
</evidence>
<evidence type="ECO:0000313" key="9">
    <source>
        <dbReference type="Proteomes" id="UP000034050"/>
    </source>
</evidence>
<proteinExistence type="inferred from homology"/>
<dbReference type="InterPro" id="IPR001640">
    <property type="entry name" value="Lgt"/>
</dbReference>
<feature type="transmembrane region" description="Helical" evidence="7">
    <location>
        <begin position="163"/>
        <end position="182"/>
    </location>
</feature>
<feature type="transmembrane region" description="Helical" evidence="7">
    <location>
        <begin position="194"/>
        <end position="215"/>
    </location>
</feature>
<evidence type="ECO:0000256" key="3">
    <source>
        <dbReference type="ARBA" id="ARBA00022679"/>
    </source>
</evidence>
<protein>
    <submittedName>
        <fullName evidence="8">Prolipoprotein diacylglyceryl transferase</fullName>
    </submittedName>
</protein>
<dbReference type="Pfam" id="PF01790">
    <property type="entry name" value="LGT"/>
    <property type="match status" value="1"/>
</dbReference>
<evidence type="ECO:0000256" key="7">
    <source>
        <dbReference type="SAM" id="Phobius"/>
    </source>
</evidence>
<feature type="transmembrane region" description="Helical" evidence="7">
    <location>
        <begin position="116"/>
        <end position="136"/>
    </location>
</feature>
<dbReference type="PANTHER" id="PTHR30589">
    <property type="entry name" value="PROLIPOPROTEIN DIACYLGLYCERYL TRANSFERASE"/>
    <property type="match status" value="1"/>
</dbReference>
<dbReference type="Proteomes" id="UP000034050">
    <property type="component" value="Unassembled WGS sequence"/>
</dbReference>
<dbReference type="AlphaFoldDB" id="A0A0G1FIK8"/>
<keyword evidence="4 7" id="KW-0812">Transmembrane</keyword>
<evidence type="ECO:0000256" key="1">
    <source>
        <dbReference type="ARBA" id="ARBA00007150"/>
    </source>
</evidence>
<evidence type="ECO:0000256" key="6">
    <source>
        <dbReference type="ARBA" id="ARBA00023136"/>
    </source>
</evidence>
<organism evidence="8 9">
    <name type="scientific">Candidatus Gottesmanbacteria bacterium GW2011_GWB1_43_11</name>
    <dbReference type="NCBI Taxonomy" id="1618446"/>
    <lineage>
        <taxon>Bacteria</taxon>
        <taxon>Candidatus Gottesmaniibacteriota</taxon>
    </lineage>
</organism>
<keyword evidence="3 8" id="KW-0808">Transferase</keyword>
<comment type="caution">
    <text evidence="8">The sequence shown here is derived from an EMBL/GenBank/DDBJ whole genome shotgun (WGS) entry which is preliminary data.</text>
</comment>
<dbReference type="GO" id="GO:0042158">
    <property type="term" value="P:lipoprotein biosynthetic process"/>
    <property type="evidence" value="ECO:0007669"/>
    <property type="project" value="InterPro"/>
</dbReference>